<gene>
    <name evidence="3" type="ORF">CASFOL_005566</name>
</gene>
<keyword evidence="2" id="KW-1133">Transmembrane helix</keyword>
<evidence type="ECO:0000313" key="3">
    <source>
        <dbReference type="EMBL" id="KAL3649163.1"/>
    </source>
</evidence>
<evidence type="ECO:0000256" key="2">
    <source>
        <dbReference type="SAM" id="Phobius"/>
    </source>
</evidence>
<name>A0ABD3E3S4_9LAMI</name>
<keyword evidence="2" id="KW-0472">Membrane</keyword>
<keyword evidence="4" id="KW-1185">Reference proteome</keyword>
<reference evidence="4" key="1">
    <citation type="journal article" date="2024" name="IScience">
        <title>Strigolactones Initiate the Formation of Haustorium-like Structures in Castilleja.</title>
        <authorList>
            <person name="Buerger M."/>
            <person name="Peterson D."/>
            <person name="Chory J."/>
        </authorList>
    </citation>
    <scope>NUCLEOTIDE SEQUENCE [LARGE SCALE GENOMIC DNA]</scope>
</reference>
<evidence type="ECO:0000256" key="1">
    <source>
        <dbReference type="SAM" id="MobiDB-lite"/>
    </source>
</evidence>
<evidence type="ECO:0000313" key="4">
    <source>
        <dbReference type="Proteomes" id="UP001632038"/>
    </source>
</evidence>
<feature type="transmembrane region" description="Helical" evidence="2">
    <location>
        <begin position="38"/>
        <end position="62"/>
    </location>
</feature>
<feature type="compositionally biased region" description="Low complexity" evidence="1">
    <location>
        <begin position="815"/>
        <end position="831"/>
    </location>
</feature>
<dbReference type="PANTHER" id="PTHR33870:SF4">
    <property type="entry name" value="CARDIOMYOPATHY-ASSOCIATED PROTEIN"/>
    <property type="match status" value="1"/>
</dbReference>
<keyword evidence="2" id="KW-0812">Transmembrane</keyword>
<protein>
    <submittedName>
        <fullName evidence="3">Uncharacterized protein</fullName>
    </submittedName>
</protein>
<feature type="region of interest" description="Disordered" evidence="1">
    <location>
        <begin position="769"/>
        <end position="915"/>
    </location>
</feature>
<feature type="compositionally biased region" description="Polar residues" evidence="1">
    <location>
        <begin position="375"/>
        <end position="385"/>
    </location>
</feature>
<feature type="compositionally biased region" description="Low complexity" evidence="1">
    <location>
        <begin position="393"/>
        <end position="404"/>
    </location>
</feature>
<accession>A0ABD3E3S4</accession>
<feature type="compositionally biased region" description="Basic and acidic residues" evidence="1">
    <location>
        <begin position="832"/>
        <end position="873"/>
    </location>
</feature>
<dbReference type="Proteomes" id="UP001632038">
    <property type="component" value="Unassembled WGS sequence"/>
</dbReference>
<feature type="compositionally biased region" description="Basic and acidic residues" evidence="1">
    <location>
        <begin position="410"/>
        <end position="434"/>
    </location>
</feature>
<feature type="region of interest" description="Disordered" evidence="1">
    <location>
        <begin position="367"/>
        <end position="446"/>
    </location>
</feature>
<feature type="region of interest" description="Disordered" evidence="1">
    <location>
        <begin position="82"/>
        <end position="112"/>
    </location>
</feature>
<sequence length="915" mass="103032">MSSKGHDIQVCVCKSLKLLSNMCVTFSLKHPFWSFSMLFLFLLYIIFPLVFWVLVYSIPLIVCTSILLSFPFNAKTLKDEPVDVKTNDGKNRQTTQASHESANGKGNKPFARVHSVRRRRAKEIARDVEDNNKMQQIVEDKKDFFNHEAVIDKNTLVTEENSPPKDIREVEIVQDYSIVNSTKGSPKHEYDESEYQSLDDVKENGNNNNIINKAAEKWNEDEDHQKNKMDYVGISDSERTKRLESLIARRRSRKLLSLEVRRALMNKDKKHDHGQNLPILIPKVNKNPSRLVIPKNARVGSLHSPSPGSAPSVLVPMRNPFDLPYDPQEEKPDLTGDGFAKEFMPPVSNTGRDGMFCRHESFSLGPAFLRPGEYNNRSPRPSSLDSKFRQRASSSFSSSSSKPSIGGPDDNDHIKEIIQDNGKVETRVTRDDASWRSPTSSEEDDRPVFKINREAILKSLSSMARRNVLPEEIEINNNEPIEEHLSQQKDRFFYRGPASYSIASDLQVEVSEVSSPPMTIDENLSYPDYDDEDDRSNTDSWGQFDLSQVDEYESRFLVQVPEDTAPHDEPHCAHPWCSIAEFPDSCQTTRATNLDEKIDKTLQRSASLLAQTPKRNHSMKRAEGLNTLGFIHENNTNEFEEHAAIEPTLSSEERLEPEHRLVIMGPTIVDEQIDLGSTQHSEGEQSSPEAIVSVTHGPLGSNNNNNNVDEVAISNNLMPNVAFDLSQSSPSPKSVLEPTCSVASFDHYMDDETQQFNARFLLLSPVPARGSRAREPDSGGGLEQESPEPSNTLTTEAEEQLKIRENDAKPEEVATEPTEGTSSTSSNVNDNNVKEELSKSEEIAIGKTKLDDTIKSNSSLHEDKEHEYYEHNLNEPNNQESSTSNSFDPIKDEVTNNSGEVKTTIFELSGGKRRR</sequence>
<feature type="compositionally biased region" description="Polar residues" evidence="1">
    <location>
        <begin position="92"/>
        <end position="101"/>
    </location>
</feature>
<proteinExistence type="predicted"/>
<dbReference type="PANTHER" id="PTHR33870">
    <property type="entry name" value="CARDIOMYOPATHY-ASSOCIATED PROTEIN"/>
    <property type="match status" value="1"/>
</dbReference>
<dbReference type="AlphaFoldDB" id="A0ABD3E3S4"/>
<feature type="compositionally biased region" description="Basic and acidic residues" evidence="1">
    <location>
        <begin position="82"/>
        <end position="91"/>
    </location>
</feature>
<feature type="region of interest" description="Disordered" evidence="1">
    <location>
        <begin position="513"/>
        <end position="537"/>
    </location>
</feature>
<comment type="caution">
    <text evidence="3">The sequence shown here is derived from an EMBL/GenBank/DDBJ whole genome shotgun (WGS) entry which is preliminary data.</text>
</comment>
<feature type="compositionally biased region" description="Basic and acidic residues" evidence="1">
    <location>
        <begin position="799"/>
        <end position="812"/>
    </location>
</feature>
<organism evidence="3 4">
    <name type="scientific">Castilleja foliolosa</name>
    <dbReference type="NCBI Taxonomy" id="1961234"/>
    <lineage>
        <taxon>Eukaryota</taxon>
        <taxon>Viridiplantae</taxon>
        <taxon>Streptophyta</taxon>
        <taxon>Embryophyta</taxon>
        <taxon>Tracheophyta</taxon>
        <taxon>Spermatophyta</taxon>
        <taxon>Magnoliopsida</taxon>
        <taxon>eudicotyledons</taxon>
        <taxon>Gunneridae</taxon>
        <taxon>Pentapetalae</taxon>
        <taxon>asterids</taxon>
        <taxon>lamiids</taxon>
        <taxon>Lamiales</taxon>
        <taxon>Orobanchaceae</taxon>
        <taxon>Pedicularideae</taxon>
        <taxon>Castillejinae</taxon>
        <taxon>Castilleja</taxon>
    </lineage>
</organism>
<dbReference type="EMBL" id="JAVIJP010000007">
    <property type="protein sequence ID" value="KAL3649163.1"/>
    <property type="molecule type" value="Genomic_DNA"/>
</dbReference>
<feature type="compositionally biased region" description="Polar residues" evidence="1">
    <location>
        <begin position="874"/>
        <end position="887"/>
    </location>
</feature>